<dbReference type="FunCoup" id="G8YV30">
    <property type="interactions" value="47"/>
</dbReference>
<organism evidence="1 2">
    <name type="scientific">Pichia sorbitophila (strain ATCC MYA-4447 / BCRC 22081 / CBS 7064 / NBRC 10061 / NRRL Y-12695)</name>
    <name type="common">Hybrid yeast</name>
    <dbReference type="NCBI Taxonomy" id="559304"/>
    <lineage>
        <taxon>Eukaryota</taxon>
        <taxon>Fungi</taxon>
        <taxon>Dikarya</taxon>
        <taxon>Ascomycota</taxon>
        <taxon>Saccharomycotina</taxon>
        <taxon>Pichiomycetes</taxon>
        <taxon>Debaryomycetaceae</taxon>
        <taxon>Millerozyma</taxon>
    </lineage>
</organism>
<dbReference type="Pfam" id="PF11093">
    <property type="entry name" value="Mitochondr_Som1"/>
    <property type="match status" value="1"/>
</dbReference>
<dbReference type="Proteomes" id="UP000005222">
    <property type="component" value="Chromosome A"/>
</dbReference>
<dbReference type="STRING" id="559304.G8YV30"/>
<dbReference type="OrthoDB" id="3983163at2759"/>
<gene>
    <name evidence="1" type="primary">Piso0_000305</name>
    <name evidence="1" type="ORF">GNLVRS01_PISO0A06424g</name>
</gene>
<evidence type="ECO:0000313" key="2">
    <source>
        <dbReference type="Proteomes" id="UP000005222"/>
    </source>
</evidence>
<proteinExistence type="predicted"/>
<dbReference type="GO" id="GO:0042720">
    <property type="term" value="C:mitochondrial inner membrane peptidase complex"/>
    <property type="evidence" value="ECO:0007669"/>
    <property type="project" value="InterPro"/>
</dbReference>
<dbReference type="InParanoid" id="G8YV30"/>
<dbReference type="HOGENOM" id="CLU_160156_0_0_1"/>
<dbReference type="AlphaFoldDB" id="G8YV30"/>
<dbReference type="OMA" id="TQHECTF"/>
<evidence type="ECO:0000313" key="1">
    <source>
        <dbReference type="EMBL" id="CCE72713.1"/>
    </source>
</evidence>
<reference evidence="1 2" key="1">
    <citation type="journal article" date="2012" name="G3 (Bethesda)">
        <title>Pichia sorbitophila, an interspecies yeast hybrid reveals early steps of genome resolution following polyploidization.</title>
        <authorList>
            <person name="Leh Louis V."/>
            <person name="Despons L."/>
            <person name="Friedrich A."/>
            <person name="Martin T."/>
            <person name="Durrens P."/>
            <person name="Casaregola S."/>
            <person name="Neuveglise C."/>
            <person name="Fairhead C."/>
            <person name="Marck C."/>
            <person name="Cruz J.A."/>
            <person name="Straub M.L."/>
            <person name="Kugler V."/>
            <person name="Sacerdot C."/>
            <person name="Uzunov Z."/>
            <person name="Thierry A."/>
            <person name="Weiss S."/>
            <person name="Bleykasten C."/>
            <person name="De Montigny J."/>
            <person name="Jacques N."/>
            <person name="Jung P."/>
            <person name="Lemaire M."/>
            <person name="Mallet S."/>
            <person name="Morel G."/>
            <person name="Richard G.F."/>
            <person name="Sarkar A."/>
            <person name="Savel G."/>
            <person name="Schacherer J."/>
            <person name="Seret M.L."/>
            <person name="Talla E."/>
            <person name="Samson G."/>
            <person name="Jubin C."/>
            <person name="Poulain J."/>
            <person name="Vacherie B."/>
            <person name="Barbe V."/>
            <person name="Pelletier E."/>
            <person name="Sherman D.J."/>
            <person name="Westhof E."/>
            <person name="Weissenbach J."/>
            <person name="Baret P.V."/>
            <person name="Wincker P."/>
            <person name="Gaillardin C."/>
            <person name="Dujon B."/>
            <person name="Souciet J.L."/>
        </authorList>
    </citation>
    <scope>NUCLEOTIDE SEQUENCE [LARGE SCALE GENOMIC DNA]</scope>
    <source>
        <strain evidence="2">ATCC MYA-4447 / BCRC 22081 / CBS 7064 / NBRC 10061 / NRRL Y-12695</strain>
    </source>
</reference>
<dbReference type="EMBL" id="FO082059">
    <property type="protein sequence ID" value="CCE72713.1"/>
    <property type="molecule type" value="Genomic_DNA"/>
</dbReference>
<keyword evidence="2" id="KW-1185">Reference proteome</keyword>
<dbReference type="InterPro" id="IPR024645">
    <property type="entry name" value="Mitochondr_Som1"/>
</dbReference>
<sequence length="129" mass="15020">MAPPTPVYRRSDIFRKYGEQLNDPQKYDCELKSLVQHECTFKLSQESNKSPGIICLPFKRLFQKCLKEPKKALQGKENQENDWITIEVTDSNTNRNFLKNTQNSTIINEFLNADKELQRFMESEADGSV</sequence>
<dbReference type="eggNOG" id="ENOG502SBH3">
    <property type="taxonomic scope" value="Eukaryota"/>
</dbReference>
<protein>
    <submittedName>
        <fullName evidence="1">Piso0_000305 protein</fullName>
    </submittedName>
</protein>
<accession>G8YV30</accession>
<name>G8YV30_PICSO</name>